<dbReference type="GO" id="GO:0003723">
    <property type="term" value="F:RNA binding"/>
    <property type="evidence" value="ECO:0007669"/>
    <property type="project" value="InterPro"/>
</dbReference>
<feature type="compositionally biased region" description="Basic residues" evidence="8">
    <location>
        <begin position="191"/>
        <end position="200"/>
    </location>
</feature>
<comment type="caution">
    <text evidence="10">The sequence shown here is derived from an EMBL/GenBank/DDBJ whole genome shotgun (WGS) entry which is preliminary data.</text>
</comment>
<evidence type="ECO:0000256" key="2">
    <source>
        <dbReference type="ARBA" id="ARBA00022946"/>
    </source>
</evidence>
<evidence type="ECO:0000256" key="4">
    <source>
        <dbReference type="ARBA" id="ARBA00023125"/>
    </source>
</evidence>
<dbReference type="EMBL" id="CAJGYO010000016">
    <property type="protein sequence ID" value="CAD6271067.1"/>
    <property type="molecule type" value="Genomic_DNA"/>
</dbReference>
<dbReference type="FunFam" id="1.25.40.10:FF:000740">
    <property type="entry name" value="Pentatricopeptide repeat-containing protein chloroplastic"/>
    <property type="match status" value="1"/>
</dbReference>
<dbReference type="GO" id="GO:0009451">
    <property type="term" value="P:RNA modification"/>
    <property type="evidence" value="ECO:0007669"/>
    <property type="project" value="InterPro"/>
</dbReference>
<dbReference type="Pfam" id="PF20431">
    <property type="entry name" value="E_motif"/>
    <property type="match status" value="1"/>
</dbReference>
<dbReference type="InterPro" id="IPR003441">
    <property type="entry name" value="NAC-dom"/>
</dbReference>
<feature type="domain" description="NAC" evidence="9">
    <location>
        <begin position="18"/>
        <end position="172"/>
    </location>
</feature>
<dbReference type="Proteomes" id="UP000604825">
    <property type="component" value="Unassembled WGS sequence"/>
</dbReference>
<dbReference type="Gene3D" id="1.25.40.10">
    <property type="entry name" value="Tetratricopeptide repeat domain"/>
    <property type="match status" value="4"/>
</dbReference>
<dbReference type="GO" id="GO:0003677">
    <property type="term" value="F:DNA binding"/>
    <property type="evidence" value="ECO:0007669"/>
    <property type="project" value="UniProtKB-KW"/>
</dbReference>
<evidence type="ECO:0000256" key="8">
    <source>
        <dbReference type="SAM" id="MobiDB-lite"/>
    </source>
</evidence>
<feature type="compositionally biased region" description="Low complexity" evidence="8">
    <location>
        <begin position="246"/>
        <end position="263"/>
    </location>
</feature>
<feature type="repeat" description="PPR" evidence="7">
    <location>
        <begin position="978"/>
        <end position="1012"/>
    </location>
</feature>
<gene>
    <name evidence="10" type="ORF">NCGR_LOCUS54354</name>
</gene>
<dbReference type="InterPro" id="IPR011990">
    <property type="entry name" value="TPR-like_helical_dom_sf"/>
</dbReference>
<feature type="compositionally biased region" description="Basic residues" evidence="8">
    <location>
        <begin position="231"/>
        <end position="243"/>
    </location>
</feature>
<evidence type="ECO:0000256" key="1">
    <source>
        <dbReference type="ARBA" id="ARBA00022737"/>
    </source>
</evidence>
<dbReference type="InterPro" id="IPR036093">
    <property type="entry name" value="NAC_dom_sf"/>
</dbReference>
<keyword evidence="2" id="KW-0809">Transit peptide</keyword>
<evidence type="ECO:0000256" key="7">
    <source>
        <dbReference type="PROSITE-ProRule" id="PRU00708"/>
    </source>
</evidence>
<dbReference type="FunFam" id="1.25.40.10:FF:000525">
    <property type="entry name" value="Pentatricopeptide (PPR) repeat-containing protein-like"/>
    <property type="match status" value="1"/>
</dbReference>
<protein>
    <recommendedName>
        <fullName evidence="9">NAC domain-containing protein</fullName>
    </recommendedName>
</protein>
<evidence type="ECO:0000256" key="3">
    <source>
        <dbReference type="ARBA" id="ARBA00023015"/>
    </source>
</evidence>
<dbReference type="OrthoDB" id="692749at2759"/>
<dbReference type="PANTHER" id="PTHR47926">
    <property type="entry name" value="PENTATRICOPEPTIDE REPEAT-CONTAINING PROTEIN"/>
    <property type="match status" value="1"/>
</dbReference>
<dbReference type="Pfam" id="PF01535">
    <property type="entry name" value="PPR"/>
    <property type="match status" value="5"/>
</dbReference>
<feature type="region of interest" description="Disordered" evidence="8">
    <location>
        <begin position="428"/>
        <end position="491"/>
    </location>
</feature>
<dbReference type="InterPro" id="IPR046960">
    <property type="entry name" value="PPR_At4g14850-like_plant"/>
</dbReference>
<keyword evidence="11" id="KW-1185">Reference proteome</keyword>
<organism evidence="10 11">
    <name type="scientific">Miscanthus lutarioriparius</name>
    <dbReference type="NCBI Taxonomy" id="422564"/>
    <lineage>
        <taxon>Eukaryota</taxon>
        <taxon>Viridiplantae</taxon>
        <taxon>Streptophyta</taxon>
        <taxon>Embryophyta</taxon>
        <taxon>Tracheophyta</taxon>
        <taxon>Spermatophyta</taxon>
        <taxon>Magnoliopsida</taxon>
        <taxon>Liliopsida</taxon>
        <taxon>Poales</taxon>
        <taxon>Poaceae</taxon>
        <taxon>PACMAD clade</taxon>
        <taxon>Panicoideae</taxon>
        <taxon>Andropogonodae</taxon>
        <taxon>Andropogoneae</taxon>
        <taxon>Saccharinae</taxon>
        <taxon>Miscanthus</taxon>
    </lineage>
</organism>
<keyword evidence="5" id="KW-0804">Transcription</keyword>
<keyword evidence="3" id="KW-0805">Transcription regulation</keyword>
<keyword evidence="6" id="KW-0539">Nucleus</keyword>
<dbReference type="GO" id="GO:0006355">
    <property type="term" value="P:regulation of DNA-templated transcription"/>
    <property type="evidence" value="ECO:0007669"/>
    <property type="project" value="InterPro"/>
</dbReference>
<dbReference type="Pfam" id="PF13041">
    <property type="entry name" value="PPR_2"/>
    <property type="match status" value="2"/>
</dbReference>
<feature type="region of interest" description="Disordered" evidence="8">
    <location>
        <begin position="172"/>
        <end position="298"/>
    </location>
</feature>
<dbReference type="InterPro" id="IPR046848">
    <property type="entry name" value="E_motif"/>
</dbReference>
<dbReference type="Gene3D" id="2.170.150.80">
    <property type="entry name" value="NAC domain"/>
    <property type="match status" value="1"/>
</dbReference>
<dbReference type="PANTHER" id="PTHR47926:SF532">
    <property type="entry name" value="PENTACOTRIPEPTIDE-REPEAT REGION OF PRORP DOMAIN-CONTAINING PROTEIN"/>
    <property type="match status" value="1"/>
</dbReference>
<reference evidence="10" key="1">
    <citation type="submission" date="2020-10" db="EMBL/GenBank/DDBJ databases">
        <authorList>
            <person name="Han B."/>
            <person name="Lu T."/>
            <person name="Zhao Q."/>
            <person name="Huang X."/>
            <person name="Zhao Y."/>
        </authorList>
    </citation>
    <scope>NUCLEOTIDE SEQUENCE</scope>
</reference>
<keyword evidence="1" id="KW-0677">Repeat</keyword>
<feature type="repeat" description="PPR" evidence="7">
    <location>
        <begin position="772"/>
        <end position="806"/>
    </location>
</feature>
<dbReference type="FunFam" id="1.25.40.10:FF:001974">
    <property type="entry name" value="Putative pentatricopeptide repeat-containing protein"/>
    <property type="match status" value="1"/>
</dbReference>
<feature type="compositionally biased region" description="Low complexity" evidence="8">
    <location>
        <begin position="286"/>
        <end position="298"/>
    </location>
</feature>
<dbReference type="InterPro" id="IPR002885">
    <property type="entry name" value="PPR_rpt"/>
</dbReference>
<accession>A0A811RKT6</accession>
<feature type="repeat" description="PPR" evidence="7">
    <location>
        <begin position="1081"/>
        <end position="1115"/>
    </location>
</feature>
<evidence type="ECO:0000259" key="9">
    <source>
        <dbReference type="PROSITE" id="PS51005"/>
    </source>
</evidence>
<sequence length="1317" mass="142051">MEVAATTASHELVPQLQFPPGYRFVPTEEELVDVYLRAKIEGHKLPLEVINDVSILEWQPGKLVEKYKGYGENRWFFFTVREQSSSNKEKEPSRKVRVDGVTATWKATGSVQHIRRARSKDGDGDKVVVGTKRVLIYNSSDTAENGKWSMHEYVLKDHAAIGQYALYSIQRKQHSDTEGNAGNDDMDPEKKKKKTRKRKRTETEMPSTELEGVQLPHPETTTLLAEPPLKPTRKAKAQRKKKPSMQVGVEGEQQQQQQQQQGQSPMEPVTPPKKDELAPSQQEGRQQQPSAPADSAPAPVVLSAVPLQAVRVCPPSEPDGTLGASAPKPEEDMPDDMSQLLALLGYPAMFCNNQGQEQWPPSLTGSTAFLAAADTNVVVGHAPLQPYQQQEDGYSLFGVQNQHLFLGENQSVYMEQGWQHADLLLPDNTTTQTMNSSGGGWEHGNDQRQIHQQQEENNGGGSGVVQDQQPMNHPQGGHDLPPLDEQSSGSDDLQVDSLLFGESVQMDELDGFVRGVLVSRDEPPQDLAAGTQEQEGGDDPATLQAAGTQEQGADGTANLQSLQHDELQLQWLYYCQVQRARNEHVRDGPCSCMICAAAATALVSACLPGVRRKAGVGRRKGSSQAPRPMLRHLVRSGQLADARSLFDAMPNRDEVAYATLLSGYAAAADFPGAMALFSLFRASSPPHAAADPFILSPVLKACASAAAAAGTGAGLLPLSFPHAAAAAALHAFAVRSSAVSSVFVSTALADAYAKTGRLELALQVLDETPHKNVVSWTTLVASLARAGRRHDALRRFAEMRASGVACDSHACAAALTACAGAGLPSRGREVHALCAKLGLDAVPFVANALAALYARCGAVDRALAAVDRMGTRDVAASTTLIASYIQTGRAVEAIEAFVRMLRDESSNSASPNEYTFSAVIAACPNIEGAYLGEQLHAQAARRGLSHTRSVANSLIKLYARCGRLSAADAIFRESDVKDVVSWSTIISGYAQEGLGEESFALFSEMRHHSSCPRPNEFTLASLFSVCASAASLDAGRQLHALAVAAGLEHHVMVRSALVNMYGKSGSMSDANVVFSNRTKDDVISWTAMIVGHAEHGHSKEAFELFEEMCRVGLKPDHVTFIGVLTACSHAGEVELGLRYLNAMNKSYGLEPEKEHYGCVVDLLARAGRIHEAEELIGRIAADGRDGVVWTSLLRACAARGAEETGKKAAERMMEAEPWGSGAHVAMANLYASKGQWREAAQERHLMKQKGVLKGAGWSSVEVGGDDRGVGVFVSGDRTNPHDNAIYMMLELIYYGARMVGQIPDQLDLGSEVELAVY</sequence>
<evidence type="ECO:0000256" key="6">
    <source>
        <dbReference type="ARBA" id="ARBA00023242"/>
    </source>
</evidence>
<name>A0A811RKT6_9POAL</name>
<feature type="region of interest" description="Disordered" evidence="8">
    <location>
        <begin position="312"/>
        <end position="333"/>
    </location>
</feature>
<dbReference type="PROSITE" id="PS51005">
    <property type="entry name" value="NAC"/>
    <property type="match status" value="1"/>
</dbReference>
<proteinExistence type="predicted"/>
<dbReference type="NCBIfam" id="TIGR00756">
    <property type="entry name" value="PPR"/>
    <property type="match status" value="3"/>
</dbReference>
<evidence type="ECO:0000313" key="11">
    <source>
        <dbReference type="Proteomes" id="UP000604825"/>
    </source>
</evidence>
<dbReference type="Pfam" id="PF02365">
    <property type="entry name" value="NAM"/>
    <property type="match status" value="1"/>
</dbReference>
<keyword evidence="4" id="KW-0238">DNA-binding</keyword>
<evidence type="ECO:0000313" key="10">
    <source>
        <dbReference type="EMBL" id="CAD6271067.1"/>
    </source>
</evidence>
<dbReference type="SUPFAM" id="SSF101941">
    <property type="entry name" value="NAC domain"/>
    <property type="match status" value="1"/>
</dbReference>
<evidence type="ECO:0000256" key="5">
    <source>
        <dbReference type="ARBA" id="ARBA00023163"/>
    </source>
</evidence>
<dbReference type="PROSITE" id="PS51375">
    <property type="entry name" value="PPR"/>
    <property type="match status" value="3"/>
</dbReference>